<evidence type="ECO:0008006" key="3">
    <source>
        <dbReference type="Google" id="ProtNLM"/>
    </source>
</evidence>
<evidence type="ECO:0000313" key="1">
    <source>
        <dbReference type="EMBL" id="SCO65486.1"/>
    </source>
</evidence>
<proteinExistence type="predicted"/>
<dbReference type="Proteomes" id="UP000196402">
    <property type="component" value="Chromosome 3"/>
</dbReference>
<dbReference type="EMBL" id="LT615241">
    <property type="protein sequence ID" value="SCO65486.1"/>
    <property type="molecule type" value="Genomic_DNA"/>
</dbReference>
<reference evidence="1 2" key="1">
    <citation type="submission" date="2016-07" db="EMBL/GenBank/DDBJ databases">
        <authorList>
            <consortium name="Pathogen Informatics"/>
        </authorList>
    </citation>
    <scope>NUCLEOTIDE SEQUENCE [LARGE SCALE GENOMIC DNA]</scope>
</reference>
<protein>
    <recommendedName>
        <fullName evidence="3">VIR protein</fullName>
    </recommendedName>
</protein>
<gene>
    <name evidence="1" type="ORF">PVT01_030030100</name>
</gene>
<name>A0A1G4GSD2_PLAVI</name>
<dbReference type="VEuPathDB" id="PlasmoDB:PVW1_100023300"/>
<dbReference type="VEuPathDB" id="PlasmoDB:PVP01_0001180"/>
<evidence type="ECO:0000313" key="2">
    <source>
        <dbReference type="Proteomes" id="UP000196402"/>
    </source>
</evidence>
<sequence length="298" mass="33779">MIYDATCKVAFGRGSSNYAKYKDFCMNLMRNLGAYSSDQKLCNSKAERCKTLNNWLYYVIIDQKVPTDIISIIFNKSKEIIDESCNTYLCGFSYDEKIKEPKKIIKLLNLIDNVNIFYNAMIDRTKSDYCFCEKYIYECVDIYKNMSNLYCSKDADRLNNNKSTCDILTAFKDAYISYLYTKEGMSNKIPSLTDDNTMNLVKCESKEQKQEFQAVEGSQPSSSKSLSTQTIVGTMAGASSVLALLYKFTPAGRWIHSGLQGRGGKINNILHEDGANELLLGRPLHEDLISYNIGYEAA</sequence>
<organism evidence="1 2">
    <name type="scientific">Plasmodium vivax</name>
    <name type="common">malaria parasite P. vivax</name>
    <dbReference type="NCBI Taxonomy" id="5855"/>
    <lineage>
        <taxon>Eukaryota</taxon>
        <taxon>Sar</taxon>
        <taxon>Alveolata</taxon>
        <taxon>Apicomplexa</taxon>
        <taxon>Aconoidasida</taxon>
        <taxon>Haemosporida</taxon>
        <taxon>Plasmodiidae</taxon>
        <taxon>Plasmodium</taxon>
        <taxon>Plasmodium (Plasmodium)</taxon>
    </lineage>
</organism>
<dbReference type="AlphaFoldDB" id="A0A1G4GSD2"/>
<dbReference type="VEuPathDB" id="PlasmoDB:PVPAM_000028500"/>
<accession>A0A1G4GSD2</accession>